<dbReference type="EMBL" id="DYWT01000318">
    <property type="protein sequence ID" value="HJF34290.1"/>
    <property type="molecule type" value="Genomic_DNA"/>
</dbReference>
<feature type="transmembrane region" description="Helical" evidence="1">
    <location>
        <begin position="83"/>
        <end position="105"/>
    </location>
</feature>
<evidence type="ECO:0000256" key="1">
    <source>
        <dbReference type="SAM" id="Phobius"/>
    </source>
</evidence>
<accession>A0A921G3S0</accession>
<feature type="transmembrane region" description="Helical" evidence="1">
    <location>
        <begin position="111"/>
        <end position="135"/>
    </location>
</feature>
<gene>
    <name evidence="2" type="ORF">K8V56_21205</name>
</gene>
<sequence>MEEELIVREIKWNSKVSTIIRFSTYGLSLLSLIIAYNTNYYLTGVQEIDLVYADLQKAAFHGILIAVLVIIVDILYSFTKYKVLTILISIVVAIYSAFLAFQSFHFHNRDIWLTVILVLFSLLFAVIAIISTLRLKKAGFTKEKK</sequence>
<protein>
    <submittedName>
        <fullName evidence="2">Uncharacterized protein</fullName>
    </submittedName>
</protein>
<keyword evidence="1" id="KW-0472">Membrane</keyword>
<reference evidence="2" key="1">
    <citation type="journal article" date="2021" name="PeerJ">
        <title>Extensive microbial diversity within the chicken gut microbiome revealed by metagenomics and culture.</title>
        <authorList>
            <person name="Gilroy R."/>
            <person name="Ravi A."/>
            <person name="Getino M."/>
            <person name="Pursley I."/>
            <person name="Horton D.L."/>
            <person name="Alikhan N.F."/>
            <person name="Baker D."/>
            <person name="Gharbi K."/>
            <person name="Hall N."/>
            <person name="Watson M."/>
            <person name="Adriaenssens E.M."/>
            <person name="Foster-Nyarko E."/>
            <person name="Jarju S."/>
            <person name="Secka A."/>
            <person name="Antonio M."/>
            <person name="Oren A."/>
            <person name="Chaudhuri R.R."/>
            <person name="La Ragione R."/>
            <person name="Hildebrand F."/>
            <person name="Pallen M.J."/>
        </authorList>
    </citation>
    <scope>NUCLEOTIDE SEQUENCE</scope>
    <source>
        <strain evidence="2">CHK171-7178</strain>
    </source>
</reference>
<name>A0A921G3S0_SPOPS</name>
<keyword evidence="1" id="KW-1133">Transmembrane helix</keyword>
<feature type="transmembrane region" description="Helical" evidence="1">
    <location>
        <begin position="18"/>
        <end position="38"/>
    </location>
</feature>
<organism evidence="2 3">
    <name type="scientific">Sporosarcina psychrophila</name>
    <name type="common">Bacillus psychrophilus</name>
    <dbReference type="NCBI Taxonomy" id="1476"/>
    <lineage>
        <taxon>Bacteria</taxon>
        <taxon>Bacillati</taxon>
        <taxon>Bacillota</taxon>
        <taxon>Bacilli</taxon>
        <taxon>Bacillales</taxon>
        <taxon>Caryophanaceae</taxon>
        <taxon>Sporosarcina</taxon>
    </lineage>
</organism>
<keyword evidence="1" id="KW-0812">Transmembrane</keyword>
<dbReference type="AlphaFoldDB" id="A0A921G3S0"/>
<evidence type="ECO:0000313" key="2">
    <source>
        <dbReference type="EMBL" id="HJF34290.1"/>
    </source>
</evidence>
<reference evidence="2" key="2">
    <citation type="submission" date="2021-09" db="EMBL/GenBank/DDBJ databases">
        <authorList>
            <person name="Gilroy R."/>
        </authorList>
    </citation>
    <scope>NUCLEOTIDE SEQUENCE</scope>
    <source>
        <strain evidence="2">CHK171-7178</strain>
    </source>
</reference>
<comment type="caution">
    <text evidence="2">The sequence shown here is derived from an EMBL/GenBank/DDBJ whole genome shotgun (WGS) entry which is preliminary data.</text>
</comment>
<evidence type="ECO:0000313" key="3">
    <source>
        <dbReference type="Proteomes" id="UP000698173"/>
    </source>
</evidence>
<proteinExistence type="predicted"/>
<feature type="transmembrane region" description="Helical" evidence="1">
    <location>
        <begin position="58"/>
        <end position="76"/>
    </location>
</feature>
<dbReference type="Proteomes" id="UP000698173">
    <property type="component" value="Unassembled WGS sequence"/>
</dbReference>